<feature type="transmembrane region" description="Helical" evidence="8">
    <location>
        <begin position="178"/>
        <end position="204"/>
    </location>
</feature>
<evidence type="ECO:0000256" key="1">
    <source>
        <dbReference type="ARBA" id="ARBA00004141"/>
    </source>
</evidence>
<dbReference type="Gene3D" id="1.20.1070.10">
    <property type="entry name" value="Rhodopsin 7-helix transmembrane proteins"/>
    <property type="match status" value="1"/>
</dbReference>
<feature type="transmembrane region" description="Helical" evidence="8">
    <location>
        <begin position="135"/>
        <end position="158"/>
    </location>
</feature>
<feature type="transmembrane region" description="Helical" evidence="8">
    <location>
        <begin position="225"/>
        <end position="248"/>
    </location>
</feature>
<name>A0A814AJP2_9BILA</name>
<evidence type="ECO:0000313" key="11">
    <source>
        <dbReference type="EMBL" id="CAF0914568.1"/>
    </source>
</evidence>
<organism evidence="11 14">
    <name type="scientific">Rotaria sordida</name>
    <dbReference type="NCBI Taxonomy" id="392033"/>
    <lineage>
        <taxon>Eukaryota</taxon>
        <taxon>Metazoa</taxon>
        <taxon>Spiralia</taxon>
        <taxon>Gnathifera</taxon>
        <taxon>Rotifera</taxon>
        <taxon>Eurotatoria</taxon>
        <taxon>Bdelloidea</taxon>
        <taxon>Philodinida</taxon>
        <taxon>Philodinidae</taxon>
        <taxon>Rotaria</taxon>
    </lineage>
</organism>
<evidence type="ECO:0000256" key="8">
    <source>
        <dbReference type="SAM" id="Phobius"/>
    </source>
</evidence>
<dbReference type="EMBL" id="CAJNOO010000347">
    <property type="protein sequence ID" value="CAF0914568.1"/>
    <property type="molecule type" value="Genomic_DNA"/>
</dbReference>
<dbReference type="EMBL" id="CAJOBE010001072">
    <property type="protein sequence ID" value="CAF3711953.1"/>
    <property type="molecule type" value="Genomic_DNA"/>
</dbReference>
<evidence type="ECO:0000256" key="2">
    <source>
        <dbReference type="ARBA" id="ARBA00022692"/>
    </source>
</evidence>
<evidence type="ECO:0000256" key="7">
    <source>
        <dbReference type="ARBA" id="ARBA00023224"/>
    </source>
</evidence>
<dbReference type="Proteomes" id="UP000663874">
    <property type="component" value="Unassembled WGS sequence"/>
</dbReference>
<comment type="subcellular location">
    <subcellularLocation>
        <location evidence="1">Membrane</location>
        <topology evidence="1">Multi-pass membrane protein</topology>
    </subcellularLocation>
</comment>
<protein>
    <recommendedName>
        <fullName evidence="9">G-protein coupled receptors family 1 profile domain-containing protein</fullName>
    </recommendedName>
</protein>
<dbReference type="InterPro" id="IPR017452">
    <property type="entry name" value="GPCR_Rhodpsn_7TM"/>
</dbReference>
<dbReference type="AlphaFoldDB" id="A0A814AJP2"/>
<keyword evidence="3 8" id="KW-1133">Transmembrane helix</keyword>
<dbReference type="Proteomes" id="UP000663823">
    <property type="component" value="Unassembled WGS sequence"/>
</dbReference>
<dbReference type="OrthoDB" id="10030084at2759"/>
<evidence type="ECO:0000256" key="5">
    <source>
        <dbReference type="ARBA" id="ARBA00023136"/>
    </source>
</evidence>
<reference evidence="11" key="1">
    <citation type="submission" date="2021-02" db="EMBL/GenBank/DDBJ databases">
        <authorList>
            <person name="Nowell W R."/>
        </authorList>
    </citation>
    <scope>NUCLEOTIDE SEQUENCE</scope>
</reference>
<feature type="domain" description="G-protein coupled receptors family 1 profile" evidence="9">
    <location>
        <begin position="33"/>
        <end position="283"/>
    </location>
</feature>
<evidence type="ECO:0000256" key="4">
    <source>
        <dbReference type="ARBA" id="ARBA00023040"/>
    </source>
</evidence>
<evidence type="ECO:0000259" key="9">
    <source>
        <dbReference type="PROSITE" id="PS50262"/>
    </source>
</evidence>
<keyword evidence="5 8" id="KW-0472">Membrane</keyword>
<dbReference type="SUPFAM" id="SSF81321">
    <property type="entry name" value="Family A G protein-coupled receptor-like"/>
    <property type="match status" value="1"/>
</dbReference>
<dbReference type="EMBL" id="CAJOAX010000229">
    <property type="protein sequence ID" value="CAF3544662.1"/>
    <property type="molecule type" value="Genomic_DNA"/>
</dbReference>
<sequence length="341" mass="40834">MSLKNNLIIIFPYIIKILSRYLLPFILLFGNISCLLSLIVFFQKSMRKNPSGLYFLSSTLCNIIFINTIITSTILYFGFNIDPSGNILIICQIQFYIGFITTILSSTFLVLASIDRYIISSINYNNHRFSTHSMAIKFIFSITIFWCIIHIHSFFFIIKSKDNNEIFYCTLKNGVYTFIIIFYEFIIHDLLTPALMILFSLRTIINVRHVMINPISRLHSVDRQLIIIMLSQCFIYLSFRLPLLIYFIFNYIIKYSKKNIHYWTNNIIIFYLSLLCFFIPYCTFFFINLMSYSFRVEFKRLTKTLIRRYFKKIRKSKKHRHNQVYPMETIQRRARLEMTLQ</sequence>
<feature type="transmembrane region" description="Helical" evidence="8">
    <location>
        <begin position="85"/>
        <end position="114"/>
    </location>
</feature>
<proteinExistence type="predicted"/>
<keyword evidence="4" id="KW-0297">G-protein coupled receptor</keyword>
<keyword evidence="7" id="KW-0807">Transducer</keyword>
<evidence type="ECO:0000313" key="10">
    <source>
        <dbReference type="EMBL" id="CAF0905705.1"/>
    </source>
</evidence>
<evidence type="ECO:0000313" key="13">
    <source>
        <dbReference type="EMBL" id="CAF3711953.1"/>
    </source>
</evidence>
<dbReference type="Proteomes" id="UP000663882">
    <property type="component" value="Unassembled WGS sequence"/>
</dbReference>
<dbReference type="PANTHER" id="PTHR24243:SF233">
    <property type="entry name" value="THYROTROPIN-RELEASING HORMONE RECEPTOR"/>
    <property type="match status" value="1"/>
</dbReference>
<dbReference type="EMBL" id="CAJNOU010000184">
    <property type="protein sequence ID" value="CAF0905705.1"/>
    <property type="molecule type" value="Genomic_DNA"/>
</dbReference>
<dbReference type="Proteomes" id="UP000663889">
    <property type="component" value="Unassembled WGS sequence"/>
</dbReference>
<keyword evidence="2 8" id="KW-0812">Transmembrane</keyword>
<evidence type="ECO:0000256" key="6">
    <source>
        <dbReference type="ARBA" id="ARBA00023170"/>
    </source>
</evidence>
<evidence type="ECO:0000256" key="3">
    <source>
        <dbReference type="ARBA" id="ARBA00022989"/>
    </source>
</evidence>
<feature type="transmembrane region" description="Helical" evidence="8">
    <location>
        <begin position="21"/>
        <end position="42"/>
    </location>
</feature>
<keyword evidence="6" id="KW-0675">Receptor</keyword>
<comment type="caution">
    <text evidence="11">The sequence shown here is derived from an EMBL/GenBank/DDBJ whole genome shotgun (WGS) entry which is preliminary data.</text>
</comment>
<gene>
    <name evidence="13" type="ORF">FNK824_LOCUS9885</name>
    <name evidence="12" type="ORF">OTI717_LOCUS3983</name>
    <name evidence="11" type="ORF">RFH988_LOCUS9666</name>
    <name evidence="10" type="ORF">SEV965_LOCUS5874</name>
</gene>
<dbReference type="PROSITE" id="PS50262">
    <property type="entry name" value="G_PROTEIN_RECEP_F1_2"/>
    <property type="match status" value="1"/>
</dbReference>
<evidence type="ECO:0000313" key="14">
    <source>
        <dbReference type="Proteomes" id="UP000663882"/>
    </source>
</evidence>
<accession>A0A814AJP2</accession>
<dbReference type="GO" id="GO:0005886">
    <property type="term" value="C:plasma membrane"/>
    <property type="evidence" value="ECO:0007669"/>
    <property type="project" value="TreeGrafter"/>
</dbReference>
<dbReference type="GO" id="GO:0004930">
    <property type="term" value="F:G protein-coupled receptor activity"/>
    <property type="evidence" value="ECO:0007669"/>
    <property type="project" value="UniProtKB-KW"/>
</dbReference>
<evidence type="ECO:0000313" key="12">
    <source>
        <dbReference type="EMBL" id="CAF3544662.1"/>
    </source>
</evidence>
<feature type="transmembrane region" description="Helical" evidence="8">
    <location>
        <begin position="54"/>
        <end position="79"/>
    </location>
</feature>
<dbReference type="PANTHER" id="PTHR24243">
    <property type="entry name" value="G-PROTEIN COUPLED RECEPTOR"/>
    <property type="match status" value="1"/>
</dbReference>
<feature type="transmembrane region" description="Helical" evidence="8">
    <location>
        <begin position="268"/>
        <end position="290"/>
    </location>
</feature>